<reference evidence="4 5" key="1">
    <citation type="submission" date="2015-10" db="EMBL/GenBank/DDBJ databases">
        <title>Metagenome-Assembled Genomes uncover a global brackish microbiome.</title>
        <authorList>
            <person name="Hugerth L.W."/>
            <person name="Larsson J."/>
            <person name="Alneberg J."/>
            <person name="Lindh M.V."/>
            <person name="Legrand C."/>
            <person name="Pinhassi J."/>
            <person name="Andersson A.F."/>
        </authorList>
    </citation>
    <scope>NUCLEOTIDE SEQUENCE [LARGE SCALE GENOMIC DNA]</scope>
    <source>
        <strain evidence="4">BACL18 MAG-120507-bin52</strain>
    </source>
</reference>
<dbReference type="EMBL" id="LIBO01000165">
    <property type="protein sequence ID" value="KRO61962.1"/>
    <property type="molecule type" value="Genomic_DNA"/>
</dbReference>
<dbReference type="GO" id="GO:0005737">
    <property type="term" value="C:cytoplasm"/>
    <property type="evidence" value="ECO:0007669"/>
    <property type="project" value="TreeGrafter"/>
</dbReference>
<dbReference type="PANTHER" id="PTHR48100:SF1">
    <property type="entry name" value="HISTIDINE PHOSPHATASE FAMILY PROTEIN-RELATED"/>
    <property type="match status" value="1"/>
</dbReference>
<gene>
    <name evidence="4" type="ORF">ABR82_09040</name>
</gene>
<feature type="active site" description="Proton donor/acceptor" evidence="1">
    <location>
        <position position="83"/>
    </location>
</feature>
<comment type="caution">
    <text evidence="4">The sequence shown here is derived from an EMBL/GenBank/DDBJ whole genome shotgun (WGS) entry which is preliminary data.</text>
</comment>
<dbReference type="CDD" id="cd07067">
    <property type="entry name" value="HP_PGM_like"/>
    <property type="match status" value="1"/>
</dbReference>
<name>A0A0R2RPF7_9BACT</name>
<dbReference type="SUPFAM" id="SSF53254">
    <property type="entry name" value="Phosphoglycerate mutase-like"/>
    <property type="match status" value="1"/>
</dbReference>
<dbReference type="SMART" id="SM00855">
    <property type="entry name" value="PGAM"/>
    <property type="match status" value="1"/>
</dbReference>
<organism evidence="4 5">
    <name type="scientific">Verrucomicrobia subdivision 6 bacterium BACL9 MAG-120507-bin52</name>
    <dbReference type="NCBI Taxonomy" id="1655590"/>
    <lineage>
        <taxon>Bacteria</taxon>
        <taxon>Pseudomonadati</taxon>
        <taxon>Verrucomicrobiota</taxon>
        <taxon>Verrucomicrobiia</taxon>
        <taxon>Verrucomicrobiales</taxon>
        <taxon>Verrucomicrobia subdivision 6</taxon>
    </lineage>
</organism>
<dbReference type="PANTHER" id="PTHR48100">
    <property type="entry name" value="BROAD-SPECIFICITY PHOSPHATASE YOR283W-RELATED"/>
    <property type="match status" value="1"/>
</dbReference>
<dbReference type="GO" id="GO:0016791">
    <property type="term" value="F:phosphatase activity"/>
    <property type="evidence" value="ECO:0007669"/>
    <property type="project" value="TreeGrafter"/>
</dbReference>
<dbReference type="AlphaFoldDB" id="A0A0R2RPF7"/>
<evidence type="ECO:0000313" key="4">
    <source>
        <dbReference type="EMBL" id="KRO61962.1"/>
    </source>
</evidence>
<evidence type="ECO:0000256" key="2">
    <source>
        <dbReference type="PIRSR" id="PIRSR613078-2"/>
    </source>
</evidence>
<dbReference type="Pfam" id="PF00300">
    <property type="entry name" value="His_Phos_1"/>
    <property type="match status" value="1"/>
</dbReference>
<dbReference type="InterPro" id="IPR050275">
    <property type="entry name" value="PGM_Phosphatase"/>
</dbReference>
<evidence type="ECO:0000313" key="5">
    <source>
        <dbReference type="Proteomes" id="UP000051269"/>
    </source>
</evidence>
<dbReference type="Proteomes" id="UP000051269">
    <property type="component" value="Unassembled WGS sequence"/>
</dbReference>
<evidence type="ECO:0000256" key="3">
    <source>
        <dbReference type="SAM" id="MobiDB-lite"/>
    </source>
</evidence>
<dbReference type="InterPro" id="IPR013078">
    <property type="entry name" value="His_Pase_superF_clade-1"/>
</dbReference>
<dbReference type="InterPro" id="IPR029033">
    <property type="entry name" value="His_PPase_superfam"/>
</dbReference>
<evidence type="ECO:0000256" key="1">
    <source>
        <dbReference type="PIRSR" id="PIRSR613078-1"/>
    </source>
</evidence>
<proteinExistence type="predicted"/>
<feature type="binding site" evidence="2">
    <location>
        <position position="59"/>
    </location>
    <ligand>
        <name>substrate</name>
    </ligand>
</feature>
<sequence length="230" mass="25184">MTTRVFLVRHGSTVLSVEDRFAGRTNAALSDQGREQAQSLAKRLAKESLSAFYASPLDRTMETASMLANPHQKPVQSDPAFREIDHGVWEGLTRHEAETKFGEMYARWEADPFNYAPDGGESGLSVTARAMPALLSLVEKHAGETICVISHKATIRLLLSAVLGFDPRTYRDHLDLSPASLTILDFRDACHGRLTVFNDVAHYAKDGGAIPPPPEGRLSKVWGKGNLGKS</sequence>
<dbReference type="Gene3D" id="3.40.50.1240">
    <property type="entry name" value="Phosphoglycerate mutase-like"/>
    <property type="match status" value="1"/>
</dbReference>
<protein>
    <submittedName>
        <fullName evidence="4">Phosphoglycerate mutase</fullName>
    </submittedName>
</protein>
<feature type="active site" description="Tele-phosphohistidine intermediate" evidence="1">
    <location>
        <position position="10"/>
    </location>
</feature>
<accession>A0A0R2RPF7</accession>
<feature type="region of interest" description="Disordered" evidence="3">
    <location>
        <begin position="208"/>
        <end position="230"/>
    </location>
</feature>